<dbReference type="OrthoDB" id="5540934at2"/>
<evidence type="ECO:0000313" key="3">
    <source>
        <dbReference type="EMBL" id="RQH16831.1"/>
    </source>
</evidence>
<keyword evidence="4" id="KW-1185">Reference proteome</keyword>
<dbReference type="EMBL" id="RCBY01000538">
    <property type="protein sequence ID" value="RQH16831.1"/>
    <property type="molecule type" value="Genomic_DNA"/>
</dbReference>
<dbReference type="InterPro" id="IPR000989">
    <property type="entry name" value="Rep"/>
</dbReference>
<reference evidence="3 4" key="1">
    <citation type="journal article" date="2018" name="ACS Chem. Biol.">
        <title>Ketoreductase domain dysfunction expands chemodiversity: malyngamide biosynthesis in the cyanobacterium Okeania hirsuta.</title>
        <authorList>
            <person name="Moss N.A."/>
            <person name="Leao T."/>
            <person name="Rankin M."/>
            <person name="McCullough T.M."/>
            <person name="Qu P."/>
            <person name="Korobeynikov A."/>
            <person name="Smith J.L."/>
            <person name="Gerwick L."/>
            <person name="Gerwick W.H."/>
        </authorList>
    </citation>
    <scope>NUCLEOTIDE SEQUENCE [LARGE SCALE GENOMIC DNA]</scope>
    <source>
        <strain evidence="3 4">PAB10Feb10-1</strain>
    </source>
</reference>
<dbReference type="GO" id="GO:0006260">
    <property type="term" value="P:DNA replication"/>
    <property type="evidence" value="ECO:0007669"/>
    <property type="project" value="UniProtKB-KW"/>
</dbReference>
<sequence>MQIAAENRKNQAEASKLQDWSDKLMGRKYNNGSCGSKLSFIKTSDGPKLIAANFCRVRCCPMCTSRRSAMWRAKAFRAYPELEKLNLRYLLLTLTVRNVPVSRLREFIDNTLSPASHKFMMSFKYKLGKLYRGYLRSFECTQTKHHIYNSHPHLHYMIAVEHEYFDKKYMEQSEFKELWKRSLKADYDPIVSIEAVDDFERSPLEVLKYELKPADYFSDWHWFPEYALQVSGVQRISLAGVFRKHFNFLNRDGSLISSDYDDDNRNFFKGKSGKKAKIYNFEWLEKGNNKQYCLRGA</sequence>
<accession>A0A3N6QNG0</accession>
<organism evidence="3 4">
    <name type="scientific">Okeania hirsuta</name>
    <dbReference type="NCBI Taxonomy" id="1458930"/>
    <lineage>
        <taxon>Bacteria</taxon>
        <taxon>Bacillati</taxon>
        <taxon>Cyanobacteriota</taxon>
        <taxon>Cyanophyceae</taxon>
        <taxon>Oscillatoriophycideae</taxon>
        <taxon>Oscillatoriales</taxon>
        <taxon>Microcoleaceae</taxon>
        <taxon>Okeania</taxon>
    </lineage>
</organism>
<protein>
    <submittedName>
        <fullName evidence="3">Uncharacterized protein</fullName>
    </submittedName>
</protein>
<keyword evidence="2" id="KW-0235">DNA replication</keyword>
<dbReference type="Pfam" id="PF01446">
    <property type="entry name" value="Rep_1"/>
    <property type="match status" value="1"/>
</dbReference>
<dbReference type="Proteomes" id="UP000269154">
    <property type="component" value="Unassembled WGS sequence"/>
</dbReference>
<proteinExistence type="inferred from homology"/>
<dbReference type="AlphaFoldDB" id="A0A3N6QNG0"/>
<gene>
    <name evidence="3" type="ORF">D5R40_33745</name>
</gene>
<dbReference type="RefSeq" id="WP_124155858.1">
    <property type="nucleotide sequence ID" value="NZ_CAWOLW010000488.1"/>
</dbReference>
<evidence type="ECO:0000256" key="2">
    <source>
        <dbReference type="ARBA" id="ARBA00022705"/>
    </source>
</evidence>
<dbReference type="GO" id="GO:0003677">
    <property type="term" value="F:DNA binding"/>
    <property type="evidence" value="ECO:0007669"/>
    <property type="project" value="InterPro"/>
</dbReference>
<comment type="similarity">
    <text evidence="1">Belongs to the Gram-positive plasmids replication protein type 1 family.</text>
</comment>
<name>A0A3N6QNG0_9CYAN</name>
<evidence type="ECO:0000256" key="1">
    <source>
        <dbReference type="ARBA" id="ARBA00008909"/>
    </source>
</evidence>
<comment type="caution">
    <text evidence="3">The sequence shown here is derived from an EMBL/GenBank/DDBJ whole genome shotgun (WGS) entry which is preliminary data.</text>
</comment>
<evidence type="ECO:0000313" key="4">
    <source>
        <dbReference type="Proteomes" id="UP000269154"/>
    </source>
</evidence>